<name>A0A5C7FST7_9BACT</name>
<dbReference type="Proteomes" id="UP000321907">
    <property type="component" value="Unassembled WGS sequence"/>
</dbReference>
<proteinExistence type="predicted"/>
<sequence>MPKKEVLRVADTDIKYDRTTDFVCLNDIAALQGDPRVHIPNWLRNITTLAFIEEWERSTNPNFNAHQFTLLRGRAGTGAFRVSVSQLTDIGCIGVYSKKGRTGGTYAAIEWAIHFANWLDPRFYLQTLRGYLAMQKSLYGLHATHKRFARELAAENHILPTSSAISALPPEADVLVERRIASVEADIVNLALWGMTAREWRTRFSQPDPKLSMRDFATPEELKTLSSLLVLSQELQQQGYNSEERLDRLTNRANDLINHYCKSSEKQDLLTLTQHKRGWGRFIF</sequence>
<dbReference type="AlphaFoldDB" id="A0A5C7FST7"/>
<dbReference type="RefSeq" id="WP_147930838.1">
    <property type="nucleotide sequence ID" value="NZ_VOXD01000015.1"/>
</dbReference>
<dbReference type="Pfam" id="PF04383">
    <property type="entry name" value="KilA-N"/>
    <property type="match status" value="1"/>
</dbReference>
<evidence type="ECO:0000259" key="1">
    <source>
        <dbReference type="PROSITE" id="PS51301"/>
    </source>
</evidence>
<gene>
    <name evidence="2" type="ORF">FUA23_11240</name>
</gene>
<evidence type="ECO:0000313" key="2">
    <source>
        <dbReference type="EMBL" id="TXF89312.1"/>
    </source>
</evidence>
<dbReference type="EMBL" id="VOXD01000015">
    <property type="protein sequence ID" value="TXF89312.1"/>
    <property type="molecule type" value="Genomic_DNA"/>
</dbReference>
<accession>A0A5C7FST7</accession>
<comment type="caution">
    <text evidence="2">The sequence shown here is derived from an EMBL/GenBank/DDBJ whole genome shotgun (WGS) entry which is preliminary data.</text>
</comment>
<reference evidence="2 3" key="1">
    <citation type="submission" date="2019-08" db="EMBL/GenBank/DDBJ databases">
        <title>Lewinella sp. strain SSH13 Genome sequencing and assembly.</title>
        <authorList>
            <person name="Kim I."/>
        </authorList>
    </citation>
    <scope>NUCLEOTIDE SEQUENCE [LARGE SCALE GENOMIC DNA]</scope>
    <source>
        <strain evidence="2 3">SSH13</strain>
    </source>
</reference>
<feature type="domain" description="KilA-N" evidence="1">
    <location>
        <begin position="3"/>
        <end position="134"/>
    </location>
</feature>
<protein>
    <submittedName>
        <fullName evidence="2">KilA-N domain-containing protein</fullName>
    </submittedName>
</protein>
<evidence type="ECO:0000313" key="3">
    <source>
        <dbReference type="Proteomes" id="UP000321907"/>
    </source>
</evidence>
<dbReference type="SMART" id="SM01252">
    <property type="entry name" value="KilA-N"/>
    <property type="match status" value="1"/>
</dbReference>
<dbReference type="InterPro" id="IPR018004">
    <property type="entry name" value="KilA/APSES_HTH"/>
</dbReference>
<dbReference type="OrthoDB" id="9810290at2"/>
<dbReference type="InterPro" id="IPR017880">
    <property type="entry name" value="KilA_N"/>
</dbReference>
<keyword evidence="3" id="KW-1185">Reference proteome</keyword>
<organism evidence="2 3">
    <name type="scientific">Neolewinella aurantiaca</name>
    <dbReference type="NCBI Taxonomy" id="2602767"/>
    <lineage>
        <taxon>Bacteria</taxon>
        <taxon>Pseudomonadati</taxon>
        <taxon>Bacteroidota</taxon>
        <taxon>Saprospiria</taxon>
        <taxon>Saprospirales</taxon>
        <taxon>Lewinellaceae</taxon>
        <taxon>Neolewinella</taxon>
    </lineage>
</organism>
<dbReference type="PROSITE" id="PS51301">
    <property type="entry name" value="KILA_N"/>
    <property type="match status" value="1"/>
</dbReference>